<dbReference type="Pfam" id="PF04607">
    <property type="entry name" value="RelA_SpoT"/>
    <property type="match status" value="1"/>
</dbReference>
<reference evidence="2 3" key="1">
    <citation type="submission" date="2018-03" db="EMBL/GenBank/DDBJ databases">
        <title>Genomic Encyclopedia of Type Strains, Phase III (KMG-III): the genomes of soil and plant-associated and newly described type strains.</title>
        <authorList>
            <person name="Whitman W."/>
        </authorList>
    </citation>
    <scope>NUCLEOTIDE SEQUENCE [LARGE SCALE GENOMIC DNA]</scope>
    <source>
        <strain evidence="2 3">CGMCC 1.12484</strain>
    </source>
</reference>
<dbReference type="InterPro" id="IPR007685">
    <property type="entry name" value="RelA_SpoT"/>
</dbReference>
<proteinExistence type="predicted"/>
<dbReference type="GO" id="GO:0016301">
    <property type="term" value="F:kinase activity"/>
    <property type="evidence" value="ECO:0007669"/>
    <property type="project" value="UniProtKB-KW"/>
</dbReference>
<name>A0A2T0VIN7_9MICO</name>
<dbReference type="SMART" id="SM00954">
    <property type="entry name" value="RelA_SpoT"/>
    <property type="match status" value="1"/>
</dbReference>
<dbReference type="Gene3D" id="1.10.287.860">
    <property type="entry name" value="Nucleotidyltransferase"/>
    <property type="match status" value="1"/>
</dbReference>
<dbReference type="InterPro" id="IPR052366">
    <property type="entry name" value="GTP_Pyrophosphokinase"/>
</dbReference>
<evidence type="ECO:0000313" key="3">
    <source>
        <dbReference type="Proteomes" id="UP000237983"/>
    </source>
</evidence>
<sequence length="262" mass="29303">MPNSQLPGIHLPSASNVVARVDPFEARDEFARLMMSYKFGLDEVMTKVNILKEEFTYIHDYSPIEHVGSRLKSAESILKKAQRKNCPLTVEHIRAQISDIAGIRITCSFVADTYLIRDMLAGQDDITVIDVKDYIADPKPNGYQSLHLIVEVPVFMSDRVETVRVEIQIRTVAMDFWASVEHKIYYKYDGEVPDSLLAELKEAAIAVTSLDMKMERLYGEVAKLGGESSSTTSPPGGAFSRLPLPNGYIEAFLSRLPDSETP</sequence>
<dbReference type="GO" id="GO:0015969">
    <property type="term" value="P:guanosine tetraphosphate metabolic process"/>
    <property type="evidence" value="ECO:0007669"/>
    <property type="project" value="InterPro"/>
</dbReference>
<comment type="caution">
    <text evidence="2">The sequence shown here is derived from an EMBL/GenBank/DDBJ whole genome shotgun (WGS) entry which is preliminary data.</text>
</comment>
<dbReference type="PANTHER" id="PTHR47837">
    <property type="entry name" value="GTP PYROPHOSPHOKINASE YJBM"/>
    <property type="match status" value="1"/>
</dbReference>
<dbReference type="PANTHER" id="PTHR47837:SF2">
    <property type="entry name" value="GTP PYROPHOSPHOKINASE YWAC"/>
    <property type="match status" value="1"/>
</dbReference>
<dbReference type="Proteomes" id="UP000237983">
    <property type="component" value="Unassembled WGS sequence"/>
</dbReference>
<dbReference type="CDD" id="cd05399">
    <property type="entry name" value="NT_Rel-Spo_like"/>
    <property type="match status" value="1"/>
</dbReference>
<keyword evidence="3" id="KW-1185">Reference proteome</keyword>
<protein>
    <submittedName>
        <fullName evidence="2">Putative GTP pyrophosphokinase</fullName>
    </submittedName>
</protein>
<dbReference type="AlphaFoldDB" id="A0A2T0VIN7"/>
<dbReference type="Gene3D" id="3.30.460.10">
    <property type="entry name" value="Beta Polymerase, domain 2"/>
    <property type="match status" value="1"/>
</dbReference>
<evidence type="ECO:0000259" key="1">
    <source>
        <dbReference type="SMART" id="SM00954"/>
    </source>
</evidence>
<dbReference type="EMBL" id="PVTL01000001">
    <property type="protein sequence ID" value="PRY70094.1"/>
    <property type="molecule type" value="Genomic_DNA"/>
</dbReference>
<feature type="domain" description="RelA/SpoT" evidence="1">
    <location>
        <begin position="69"/>
        <end position="192"/>
    </location>
</feature>
<dbReference type="SUPFAM" id="SSF81301">
    <property type="entry name" value="Nucleotidyltransferase"/>
    <property type="match status" value="1"/>
</dbReference>
<dbReference type="InterPro" id="IPR043519">
    <property type="entry name" value="NT_sf"/>
</dbReference>
<organism evidence="2 3">
    <name type="scientific">Glaciihabitans tibetensis</name>
    <dbReference type="NCBI Taxonomy" id="1266600"/>
    <lineage>
        <taxon>Bacteria</taxon>
        <taxon>Bacillati</taxon>
        <taxon>Actinomycetota</taxon>
        <taxon>Actinomycetes</taxon>
        <taxon>Micrococcales</taxon>
        <taxon>Microbacteriaceae</taxon>
        <taxon>Glaciihabitans</taxon>
    </lineage>
</organism>
<evidence type="ECO:0000313" key="2">
    <source>
        <dbReference type="EMBL" id="PRY70094.1"/>
    </source>
</evidence>
<gene>
    <name evidence="2" type="ORF">B0I08_101219</name>
</gene>
<keyword evidence="2" id="KW-0808">Transferase</keyword>
<keyword evidence="2" id="KW-0418">Kinase</keyword>
<accession>A0A2T0VIN7</accession>